<proteinExistence type="predicted"/>
<protein>
    <submittedName>
        <fullName evidence="1">Uncharacterized protein</fullName>
    </submittedName>
</protein>
<dbReference type="EMBL" id="GISG01141472">
    <property type="protein sequence ID" value="MBA4645222.1"/>
    <property type="molecule type" value="Transcribed_RNA"/>
</dbReference>
<reference evidence="1" key="2">
    <citation type="submission" date="2020-07" db="EMBL/GenBank/DDBJ databases">
        <authorList>
            <person name="Vera ALvarez R."/>
            <person name="Arias-Moreno D.M."/>
            <person name="Jimenez-Jacinto V."/>
            <person name="Jimenez-Bremont J.F."/>
            <person name="Swaminathan K."/>
            <person name="Moose S.P."/>
            <person name="Guerrero-Gonzalez M.L."/>
            <person name="Marino-Ramirez L."/>
            <person name="Landsman D."/>
            <person name="Rodriguez-Kessler M."/>
            <person name="Delgado-Sanchez P."/>
        </authorList>
    </citation>
    <scope>NUCLEOTIDE SEQUENCE</scope>
    <source>
        <tissue evidence="1">Cladode</tissue>
    </source>
</reference>
<dbReference type="AlphaFoldDB" id="A0A7C9DKS7"/>
<evidence type="ECO:0000313" key="1">
    <source>
        <dbReference type="EMBL" id="MBA4645222.1"/>
    </source>
</evidence>
<sequence length="234" mass="26738">MDVIASWRGFWNGLFGFYNRPSNACYPCFGIVIRFVLLDTLECVSSSRRLWQLVLLVTTFSCILRSLVSGFVRWVSLIVNCIDSTNLLEILLKVVWPFCCRLSLRLNFDSFQGMTILLKCWNYFASTQQVKSPCSAGNATNIHCPAAEQATPKRFNMNPRCDQLFHRWWVALLGKGLSQVCSSSCSMASWISPLCSREYPCGLHGNMLRLRGITLEYLGNSMEIFWTQMLTCYD</sequence>
<name>A0A7C9DKS7_OPUST</name>
<accession>A0A7C9DKS7</accession>
<organism evidence="1">
    <name type="scientific">Opuntia streptacantha</name>
    <name type="common">Prickly pear cactus</name>
    <name type="synonym">Opuntia cardona</name>
    <dbReference type="NCBI Taxonomy" id="393608"/>
    <lineage>
        <taxon>Eukaryota</taxon>
        <taxon>Viridiplantae</taxon>
        <taxon>Streptophyta</taxon>
        <taxon>Embryophyta</taxon>
        <taxon>Tracheophyta</taxon>
        <taxon>Spermatophyta</taxon>
        <taxon>Magnoliopsida</taxon>
        <taxon>eudicotyledons</taxon>
        <taxon>Gunneridae</taxon>
        <taxon>Pentapetalae</taxon>
        <taxon>Caryophyllales</taxon>
        <taxon>Cactineae</taxon>
        <taxon>Cactaceae</taxon>
        <taxon>Opuntioideae</taxon>
        <taxon>Opuntia</taxon>
    </lineage>
</organism>
<reference evidence="1" key="1">
    <citation type="journal article" date="2013" name="J. Plant Res.">
        <title>Effect of fungi and light on seed germination of three Opuntia species from semiarid lands of central Mexico.</title>
        <authorList>
            <person name="Delgado-Sanchez P."/>
            <person name="Jimenez-Bremont J.F."/>
            <person name="Guerrero-Gonzalez Mde L."/>
            <person name="Flores J."/>
        </authorList>
    </citation>
    <scope>NUCLEOTIDE SEQUENCE</scope>
    <source>
        <tissue evidence="1">Cladode</tissue>
    </source>
</reference>